<protein>
    <recommendedName>
        <fullName evidence="5">Methyltransferase</fullName>
    </recommendedName>
</protein>
<evidence type="ECO:0000256" key="2">
    <source>
        <dbReference type="SAM" id="MobiDB-lite"/>
    </source>
</evidence>
<dbReference type="OrthoDB" id="2125490at2759"/>
<reference evidence="3 4" key="1">
    <citation type="journal article" date="2015" name="Genome Biol. Evol.">
        <title>Phylogenomic analyses indicate that early fungi evolved digesting cell walls of algal ancestors of land plants.</title>
        <authorList>
            <person name="Chang Y."/>
            <person name="Wang S."/>
            <person name="Sekimoto S."/>
            <person name="Aerts A.L."/>
            <person name="Choi C."/>
            <person name="Clum A."/>
            <person name="LaButti K.M."/>
            <person name="Lindquist E.A."/>
            <person name="Yee Ngan C."/>
            <person name="Ohm R.A."/>
            <person name="Salamov A.A."/>
            <person name="Grigoriev I.V."/>
            <person name="Spatafora J.W."/>
            <person name="Berbee M.L."/>
        </authorList>
    </citation>
    <scope>NUCLEOTIDE SEQUENCE [LARGE SCALE GENOMIC DNA]</scope>
    <source>
        <strain evidence="3 4">JEL478</strain>
    </source>
</reference>
<dbReference type="InterPro" id="IPR044053">
    <property type="entry name" value="AsaB-like"/>
</dbReference>
<dbReference type="NCBIfam" id="NF041278">
    <property type="entry name" value="CmcJ_NvfI_EfuI"/>
    <property type="match status" value="1"/>
</dbReference>
<comment type="similarity">
    <text evidence="1">Belongs to the asaB hydroxylase/desaturase family.</text>
</comment>
<dbReference type="Proteomes" id="UP000070544">
    <property type="component" value="Unassembled WGS sequence"/>
</dbReference>
<feature type="non-terminal residue" evidence="3">
    <location>
        <position position="220"/>
    </location>
</feature>
<organism evidence="3 4">
    <name type="scientific">Gonapodya prolifera (strain JEL478)</name>
    <name type="common">Monoblepharis prolifera</name>
    <dbReference type="NCBI Taxonomy" id="1344416"/>
    <lineage>
        <taxon>Eukaryota</taxon>
        <taxon>Fungi</taxon>
        <taxon>Fungi incertae sedis</taxon>
        <taxon>Chytridiomycota</taxon>
        <taxon>Chytridiomycota incertae sedis</taxon>
        <taxon>Monoblepharidomycetes</taxon>
        <taxon>Monoblepharidales</taxon>
        <taxon>Gonapodyaceae</taxon>
        <taxon>Gonapodya</taxon>
    </lineage>
</organism>
<dbReference type="STRING" id="1344416.A0A139AFZ4"/>
<dbReference type="AlphaFoldDB" id="A0A139AFZ4"/>
<proteinExistence type="inferred from homology"/>
<name>A0A139AFZ4_GONPJ</name>
<sequence length="220" mass="24887">VDLRSVPDPSSEFSLDVNGFQLVREPTALKPEEFYDEDNVKSVYHPEVERIIKKYTGATKTLVFDTVIRSPLTNIGPGDAIHSDYTRKSGYARARDHLSPEETERLTSGRFAVINLWRPIRTVISYPLAIADATTTPYADLIPQDLHYPHRVGETGVFAHKPGRKFYFLPRQEPEEAYLLKTFESDETKAGFAPHGAFRDPTAPEDAPPRESLEVRVLVF</sequence>
<evidence type="ECO:0000256" key="1">
    <source>
        <dbReference type="ARBA" id="ARBA00023604"/>
    </source>
</evidence>
<feature type="region of interest" description="Disordered" evidence="2">
    <location>
        <begin position="191"/>
        <end position="210"/>
    </location>
</feature>
<dbReference type="PANTHER" id="PTHR34598:SF3">
    <property type="entry name" value="OXIDOREDUCTASE AN1597"/>
    <property type="match status" value="1"/>
</dbReference>
<dbReference type="OMA" id="ISVWRPI"/>
<evidence type="ECO:0000313" key="4">
    <source>
        <dbReference type="Proteomes" id="UP000070544"/>
    </source>
</evidence>
<accession>A0A139AFZ4</accession>
<evidence type="ECO:0000313" key="3">
    <source>
        <dbReference type="EMBL" id="KXS15731.1"/>
    </source>
</evidence>
<keyword evidence="4" id="KW-1185">Reference proteome</keyword>
<dbReference type="GO" id="GO:0016491">
    <property type="term" value="F:oxidoreductase activity"/>
    <property type="evidence" value="ECO:0007669"/>
    <property type="project" value="InterPro"/>
</dbReference>
<evidence type="ECO:0008006" key="5">
    <source>
        <dbReference type="Google" id="ProtNLM"/>
    </source>
</evidence>
<dbReference type="EMBL" id="KQ965760">
    <property type="protein sequence ID" value="KXS15731.1"/>
    <property type="molecule type" value="Genomic_DNA"/>
</dbReference>
<feature type="non-terminal residue" evidence="3">
    <location>
        <position position="1"/>
    </location>
</feature>
<gene>
    <name evidence="3" type="ORF">M427DRAFT_84575</name>
</gene>
<dbReference type="PANTHER" id="PTHR34598">
    <property type="entry name" value="BLL6449 PROTEIN"/>
    <property type="match status" value="1"/>
</dbReference>